<dbReference type="SUPFAM" id="SSF50630">
    <property type="entry name" value="Acid proteases"/>
    <property type="match status" value="1"/>
</dbReference>
<dbReference type="Proteomes" id="UP000717328">
    <property type="component" value="Unassembled WGS sequence"/>
</dbReference>
<feature type="region of interest" description="Disordered" evidence="1">
    <location>
        <begin position="1"/>
        <end position="35"/>
    </location>
</feature>
<gene>
    <name evidence="2" type="ORF">H0H81_007762</name>
</gene>
<accession>A0A9P7GHW0</accession>
<dbReference type="CDD" id="cd00303">
    <property type="entry name" value="retropepsin_like"/>
    <property type="match status" value="1"/>
</dbReference>
<feature type="compositionally biased region" description="Basic and acidic residues" evidence="1">
    <location>
        <begin position="73"/>
        <end position="104"/>
    </location>
</feature>
<keyword evidence="3" id="KW-1185">Reference proteome</keyword>
<dbReference type="InterPro" id="IPR021109">
    <property type="entry name" value="Peptidase_aspartic_dom_sf"/>
</dbReference>
<reference evidence="2" key="1">
    <citation type="submission" date="2021-02" db="EMBL/GenBank/DDBJ databases">
        <authorList>
            <person name="Nieuwenhuis M."/>
            <person name="Van De Peppel L.J.J."/>
        </authorList>
    </citation>
    <scope>NUCLEOTIDE SEQUENCE</scope>
    <source>
        <strain evidence="2">D49</strain>
    </source>
</reference>
<sequence>MIQEAEGEIGGGTGGGNEQTVEAGGQTSIEQVEDEDEEMVIWGAIEELERAVASTAYATRSKGKKVEGQQVEKVTKKKTDEETRAKDEEVEKRNTINEEEEKKKNNVKNTVKGKMEKGEARGEMKNYLPKFEPPQPAYTYESKAADPDAAQKFFCRITEAIVPNITVGDLLSLSGELRKEVVENLRTVRVPNPNVQQATAAVVQTTKINPRDIPLDFMTPLREVGVEVGGKSVDALLDEGSEIVVVRRDLWEELGLEVNVERLMVMETANGGKEKMGGCSEFMEIVVDGMTTWGHAYVVPHAPFKLLLGRPWQRSVLLSKVETEDDVFVTVRDPLDRTRRRTVATKERPNGGRVLMYR</sequence>
<evidence type="ECO:0008006" key="4">
    <source>
        <dbReference type="Google" id="ProtNLM"/>
    </source>
</evidence>
<feature type="non-terminal residue" evidence="2">
    <location>
        <position position="358"/>
    </location>
</feature>
<evidence type="ECO:0000313" key="2">
    <source>
        <dbReference type="EMBL" id="KAG5647322.1"/>
    </source>
</evidence>
<feature type="compositionally biased region" description="Gly residues" evidence="1">
    <location>
        <begin position="8"/>
        <end position="17"/>
    </location>
</feature>
<proteinExistence type="predicted"/>
<dbReference type="OrthoDB" id="5596707at2759"/>
<name>A0A9P7GHW0_9AGAR</name>
<dbReference type="AlphaFoldDB" id="A0A9P7GHW0"/>
<evidence type="ECO:0000256" key="1">
    <source>
        <dbReference type="SAM" id="MobiDB-lite"/>
    </source>
</evidence>
<reference evidence="2" key="2">
    <citation type="submission" date="2021-10" db="EMBL/GenBank/DDBJ databases">
        <title>Phylogenomics reveals ancestral predisposition of the termite-cultivated fungus Termitomyces towards a domesticated lifestyle.</title>
        <authorList>
            <person name="Auxier B."/>
            <person name="Grum-Grzhimaylo A."/>
            <person name="Cardenas M.E."/>
            <person name="Lodge J.D."/>
            <person name="Laessoe T."/>
            <person name="Pedersen O."/>
            <person name="Smith M.E."/>
            <person name="Kuyper T.W."/>
            <person name="Franco-Molano E.A."/>
            <person name="Baroni T.J."/>
            <person name="Aanen D.K."/>
        </authorList>
    </citation>
    <scope>NUCLEOTIDE SEQUENCE</scope>
    <source>
        <strain evidence="2">D49</strain>
    </source>
</reference>
<dbReference type="Pfam" id="PF13650">
    <property type="entry name" value="Asp_protease_2"/>
    <property type="match status" value="1"/>
</dbReference>
<dbReference type="Gene3D" id="2.40.70.10">
    <property type="entry name" value="Acid Proteases"/>
    <property type="match status" value="1"/>
</dbReference>
<dbReference type="EMBL" id="JABCKI010002092">
    <property type="protein sequence ID" value="KAG5647322.1"/>
    <property type="molecule type" value="Genomic_DNA"/>
</dbReference>
<feature type="region of interest" description="Disordered" evidence="1">
    <location>
        <begin position="57"/>
        <end position="104"/>
    </location>
</feature>
<comment type="caution">
    <text evidence="2">The sequence shown here is derived from an EMBL/GenBank/DDBJ whole genome shotgun (WGS) entry which is preliminary data.</text>
</comment>
<organism evidence="2 3">
    <name type="scientific">Sphagnurus paluster</name>
    <dbReference type="NCBI Taxonomy" id="117069"/>
    <lineage>
        <taxon>Eukaryota</taxon>
        <taxon>Fungi</taxon>
        <taxon>Dikarya</taxon>
        <taxon>Basidiomycota</taxon>
        <taxon>Agaricomycotina</taxon>
        <taxon>Agaricomycetes</taxon>
        <taxon>Agaricomycetidae</taxon>
        <taxon>Agaricales</taxon>
        <taxon>Tricholomatineae</taxon>
        <taxon>Lyophyllaceae</taxon>
        <taxon>Sphagnurus</taxon>
    </lineage>
</organism>
<evidence type="ECO:0000313" key="3">
    <source>
        <dbReference type="Proteomes" id="UP000717328"/>
    </source>
</evidence>
<protein>
    <recommendedName>
        <fullName evidence="4">Peptidase A2 domain-containing protein</fullName>
    </recommendedName>
</protein>